<feature type="domain" description="DUF4190" evidence="2">
    <location>
        <begin position="5"/>
        <end position="49"/>
    </location>
</feature>
<name>A0A6G9CMM5_RHOER</name>
<protein>
    <recommendedName>
        <fullName evidence="2">DUF4190 domain-containing protein</fullName>
    </recommendedName>
</protein>
<dbReference type="AlphaFoldDB" id="A0A6G9CMM5"/>
<reference evidence="3 4" key="1">
    <citation type="submission" date="2020-03" db="EMBL/GenBank/DDBJ databases">
        <title>Screen low temperature-resistant strains for efficient degradation of petroleum hydrocarbons under the low temperature.</title>
        <authorList>
            <person name="Wang Y."/>
            <person name="Chen J."/>
        </authorList>
    </citation>
    <scope>NUCLEOTIDE SEQUENCE [LARGE SCALE GENOMIC DNA]</scope>
    <source>
        <strain evidence="3 4">KB1</strain>
    </source>
</reference>
<dbReference type="EMBL" id="CP050124">
    <property type="protein sequence ID" value="QIP37946.1"/>
    <property type="molecule type" value="Genomic_DNA"/>
</dbReference>
<dbReference type="InterPro" id="IPR025241">
    <property type="entry name" value="DUF4190"/>
</dbReference>
<keyword evidence="1" id="KW-0472">Membrane</keyword>
<evidence type="ECO:0000313" key="3">
    <source>
        <dbReference type="EMBL" id="QIP37946.1"/>
    </source>
</evidence>
<accession>A0A6G9CMM5</accession>
<evidence type="ECO:0000313" key="4">
    <source>
        <dbReference type="Proteomes" id="UP000502345"/>
    </source>
</evidence>
<dbReference type="Pfam" id="PF13828">
    <property type="entry name" value="DUF4190"/>
    <property type="match status" value="1"/>
</dbReference>
<gene>
    <name evidence="3" type="ORF">G9444_0702</name>
</gene>
<keyword evidence="1" id="KW-0812">Transmembrane</keyword>
<dbReference type="Proteomes" id="UP000502345">
    <property type="component" value="Chromosome"/>
</dbReference>
<feature type="transmembrane region" description="Helical" evidence="1">
    <location>
        <begin position="30"/>
        <end position="56"/>
    </location>
</feature>
<keyword evidence="1" id="KW-1133">Transmembrane helix</keyword>
<sequence>MVGALVLAPVGIVLGHISLAQIKRTGEQGRGLAIAGLVIGYIFTALLVLSIVWMFLIANAVTRAFDDYDSASSLYYTSESSSTTYPTYATTTSRTVAPTYSGSDTASVIANASVGDCVVRRLGADKGDGTSETYVSPVSCSSSSATHRVVSRGTSTSSCTADWVRKESPVVVLCLADE</sequence>
<evidence type="ECO:0000259" key="2">
    <source>
        <dbReference type="Pfam" id="PF13828"/>
    </source>
</evidence>
<proteinExistence type="predicted"/>
<evidence type="ECO:0000256" key="1">
    <source>
        <dbReference type="SAM" id="Phobius"/>
    </source>
</evidence>
<organism evidence="3 4">
    <name type="scientific">Rhodococcus erythropolis</name>
    <name type="common">Arthrobacter picolinophilus</name>
    <dbReference type="NCBI Taxonomy" id="1833"/>
    <lineage>
        <taxon>Bacteria</taxon>
        <taxon>Bacillati</taxon>
        <taxon>Actinomycetota</taxon>
        <taxon>Actinomycetes</taxon>
        <taxon>Mycobacteriales</taxon>
        <taxon>Nocardiaceae</taxon>
        <taxon>Rhodococcus</taxon>
        <taxon>Rhodococcus erythropolis group</taxon>
    </lineage>
</organism>